<dbReference type="EC" id="2.1.1.37" evidence="1"/>
<dbReference type="Pfam" id="PF00145">
    <property type="entry name" value="DNA_methylase"/>
    <property type="match status" value="1"/>
</dbReference>
<evidence type="ECO:0000256" key="3">
    <source>
        <dbReference type="ARBA" id="ARBA00022679"/>
    </source>
</evidence>
<dbReference type="InterPro" id="IPR050390">
    <property type="entry name" value="C5-Methyltransferase"/>
</dbReference>
<evidence type="ECO:0000313" key="7">
    <source>
        <dbReference type="Proteomes" id="UP000295573"/>
    </source>
</evidence>
<comment type="caution">
    <text evidence="6">The sequence shown here is derived from an EMBL/GenBank/DDBJ whole genome shotgun (WGS) entry which is preliminary data.</text>
</comment>
<organism evidence="6 7">
    <name type="scientific">Kribbella antiqua</name>
    <dbReference type="NCBI Taxonomy" id="2512217"/>
    <lineage>
        <taxon>Bacteria</taxon>
        <taxon>Bacillati</taxon>
        <taxon>Actinomycetota</taxon>
        <taxon>Actinomycetes</taxon>
        <taxon>Propionibacteriales</taxon>
        <taxon>Kribbellaceae</taxon>
        <taxon>Kribbella</taxon>
    </lineage>
</organism>
<sequence length="191" mass="21134">MTLTMTDLFCGAGGSSTGAVQVPGVTVKLAANHWKLAVDTHNSNHPTTDHDCADLSQVEPRRYPRTNVLWASPECTNHSQAKGKKRNVDAMPDLFGDTLPDEAAERSRATMWDVVRFAEHHRYDAIVVENVVDAALWVLWPAWRSGLDALGYCVHVVYLNSMHAQAGGLPAPQSRDRLYVVRTCARRVART</sequence>
<dbReference type="AlphaFoldDB" id="A0A4R2IIE8"/>
<reference evidence="6 7" key="1">
    <citation type="journal article" date="2015" name="Stand. Genomic Sci.">
        <title>Genomic Encyclopedia of Bacterial and Archaeal Type Strains, Phase III: the genomes of soil and plant-associated and newly described type strains.</title>
        <authorList>
            <person name="Whitman W.B."/>
            <person name="Woyke T."/>
            <person name="Klenk H.P."/>
            <person name="Zhou Y."/>
            <person name="Lilburn T.G."/>
            <person name="Beck B.J."/>
            <person name="De Vos P."/>
            <person name="Vandamme P."/>
            <person name="Eisen J.A."/>
            <person name="Garrity G."/>
            <person name="Hugenholtz P."/>
            <person name="Kyrpides N.C."/>
        </authorList>
    </citation>
    <scope>NUCLEOTIDE SEQUENCE [LARGE SCALE GENOMIC DNA]</scope>
    <source>
        <strain evidence="6 7">VKM Ac-2541</strain>
    </source>
</reference>
<keyword evidence="7" id="KW-1185">Reference proteome</keyword>
<gene>
    <name evidence="6" type="ORF">EV646_112166</name>
</gene>
<accession>A0A4R2IIE8</accession>
<keyword evidence="3" id="KW-0808">Transferase</keyword>
<keyword evidence="2 6" id="KW-0489">Methyltransferase</keyword>
<dbReference type="InterPro" id="IPR029063">
    <property type="entry name" value="SAM-dependent_MTases_sf"/>
</dbReference>
<dbReference type="GO" id="GO:0003677">
    <property type="term" value="F:DNA binding"/>
    <property type="evidence" value="ECO:0007669"/>
    <property type="project" value="TreeGrafter"/>
</dbReference>
<dbReference type="EMBL" id="SLWR01000012">
    <property type="protein sequence ID" value="TCO43589.1"/>
    <property type="molecule type" value="Genomic_DNA"/>
</dbReference>
<dbReference type="PANTHER" id="PTHR10629">
    <property type="entry name" value="CYTOSINE-SPECIFIC METHYLTRANSFERASE"/>
    <property type="match status" value="1"/>
</dbReference>
<dbReference type="InterPro" id="IPR001525">
    <property type="entry name" value="C5_MeTfrase"/>
</dbReference>
<dbReference type="Proteomes" id="UP000295573">
    <property type="component" value="Unassembled WGS sequence"/>
</dbReference>
<evidence type="ECO:0000313" key="6">
    <source>
        <dbReference type="EMBL" id="TCO43589.1"/>
    </source>
</evidence>
<keyword evidence="4" id="KW-0949">S-adenosyl-L-methionine</keyword>
<dbReference type="PANTHER" id="PTHR10629:SF52">
    <property type="entry name" value="DNA (CYTOSINE-5)-METHYLTRANSFERASE 1"/>
    <property type="match status" value="1"/>
</dbReference>
<dbReference type="GO" id="GO:0044027">
    <property type="term" value="P:negative regulation of gene expression via chromosomal CpG island methylation"/>
    <property type="evidence" value="ECO:0007669"/>
    <property type="project" value="TreeGrafter"/>
</dbReference>
<evidence type="ECO:0000256" key="2">
    <source>
        <dbReference type="ARBA" id="ARBA00022603"/>
    </source>
</evidence>
<dbReference type="SUPFAM" id="SSF53335">
    <property type="entry name" value="S-adenosyl-L-methionine-dependent methyltransferases"/>
    <property type="match status" value="1"/>
</dbReference>
<evidence type="ECO:0000256" key="4">
    <source>
        <dbReference type="ARBA" id="ARBA00022691"/>
    </source>
</evidence>
<dbReference type="Gene3D" id="3.40.50.150">
    <property type="entry name" value="Vaccinia Virus protein VP39"/>
    <property type="match status" value="1"/>
</dbReference>
<dbReference type="GO" id="GO:0003886">
    <property type="term" value="F:DNA (cytosine-5-)-methyltransferase activity"/>
    <property type="evidence" value="ECO:0007669"/>
    <property type="project" value="UniProtKB-EC"/>
</dbReference>
<evidence type="ECO:0000256" key="5">
    <source>
        <dbReference type="ARBA" id="ARBA00022747"/>
    </source>
</evidence>
<dbReference type="GO" id="GO:0032259">
    <property type="term" value="P:methylation"/>
    <property type="evidence" value="ECO:0007669"/>
    <property type="project" value="UniProtKB-KW"/>
</dbReference>
<keyword evidence="5" id="KW-0680">Restriction system</keyword>
<dbReference type="GO" id="GO:0009307">
    <property type="term" value="P:DNA restriction-modification system"/>
    <property type="evidence" value="ECO:0007669"/>
    <property type="project" value="UniProtKB-KW"/>
</dbReference>
<protein>
    <recommendedName>
        <fullName evidence="1">DNA (cytosine-5-)-methyltransferase</fullName>
        <ecNumber evidence="1">2.1.1.37</ecNumber>
    </recommendedName>
</protein>
<evidence type="ECO:0000256" key="1">
    <source>
        <dbReference type="ARBA" id="ARBA00011975"/>
    </source>
</evidence>
<proteinExistence type="predicted"/>
<name>A0A4R2IIE8_9ACTN</name>